<dbReference type="EMBL" id="CAFAZX010000097">
    <property type="protein sequence ID" value="CAB4845221.1"/>
    <property type="molecule type" value="Genomic_DNA"/>
</dbReference>
<proteinExistence type="inferred from homology"/>
<evidence type="ECO:0000259" key="4">
    <source>
        <dbReference type="SMART" id="SM00893"/>
    </source>
</evidence>
<evidence type="ECO:0000313" key="11">
    <source>
        <dbReference type="EMBL" id="CAB5076848.1"/>
    </source>
</evidence>
<dbReference type="InterPro" id="IPR012255">
    <property type="entry name" value="ETF_b"/>
</dbReference>
<dbReference type="EMBL" id="CAEZWO010000166">
    <property type="protein sequence ID" value="CAB4672232.1"/>
    <property type="molecule type" value="Genomic_DNA"/>
</dbReference>
<evidence type="ECO:0000313" key="10">
    <source>
        <dbReference type="EMBL" id="CAB5049894.1"/>
    </source>
</evidence>
<dbReference type="AlphaFoldDB" id="A0A6J7BJR0"/>
<gene>
    <name evidence="5" type="ORF">UFOPK2254_01322</name>
    <name evidence="6" type="ORF">UFOPK2907_00437</name>
    <name evidence="7" type="ORF">UFOPK3197_00581</name>
    <name evidence="8" type="ORF">UFOPK3241_01288</name>
    <name evidence="9" type="ORF">UFOPK3937_00791</name>
    <name evidence="10" type="ORF">UFOPK4265_00589</name>
    <name evidence="11" type="ORF">UFOPK4401_01064</name>
</gene>
<evidence type="ECO:0000313" key="9">
    <source>
        <dbReference type="EMBL" id="CAB4982077.1"/>
    </source>
</evidence>
<dbReference type="InterPro" id="IPR014729">
    <property type="entry name" value="Rossmann-like_a/b/a_fold"/>
</dbReference>
<sequence>MDILVCLKRVPLAGSTFLLTPDSRDINTDFLGFGISPHEENAVEAGVQLVEQLGGTLTLLTLGPTDAEEQLRTQLAIGATRGILLETEGEDWDPQATAAALVEAINAEETKFDLILFGAESADSAGYQIHIRVAHALSRPIVTNVKTMKIENGVAQCERAVGSVRELYETTLPAVITVRDGLNIPRYPSVPGRIQARKKPIEHKKPEPRVPKLEKVSLSVAPSNSAGAQILGTGVEAVPALVDVLRTIGVLA</sequence>
<dbReference type="Pfam" id="PF01012">
    <property type="entry name" value="ETF"/>
    <property type="match status" value="1"/>
</dbReference>
<evidence type="ECO:0000256" key="2">
    <source>
        <dbReference type="ARBA" id="ARBA00022448"/>
    </source>
</evidence>
<protein>
    <submittedName>
        <fullName evidence="8">Unannotated protein</fullName>
    </submittedName>
</protein>
<dbReference type="SMART" id="SM00893">
    <property type="entry name" value="ETF"/>
    <property type="match status" value="1"/>
</dbReference>
<name>A0A6J7BJR0_9ZZZZ</name>
<dbReference type="EMBL" id="CAFBQK010000059">
    <property type="protein sequence ID" value="CAB5049894.1"/>
    <property type="molecule type" value="Genomic_DNA"/>
</dbReference>
<dbReference type="SUPFAM" id="SSF52402">
    <property type="entry name" value="Adenine nucleotide alpha hydrolases-like"/>
    <property type="match status" value="1"/>
</dbReference>
<dbReference type="InterPro" id="IPR014730">
    <property type="entry name" value="ETF_a/b_N"/>
</dbReference>
<accession>A0A6J7BJR0</accession>
<keyword evidence="3" id="KW-0249">Electron transport</keyword>
<dbReference type="EMBL" id="CAFABI010000050">
    <property type="protein sequence ID" value="CAB4826850.1"/>
    <property type="molecule type" value="Genomic_DNA"/>
</dbReference>
<evidence type="ECO:0000313" key="6">
    <source>
        <dbReference type="EMBL" id="CAB4768852.1"/>
    </source>
</evidence>
<dbReference type="EMBL" id="CAFBRB010000128">
    <property type="protein sequence ID" value="CAB5076848.1"/>
    <property type="molecule type" value="Genomic_DNA"/>
</dbReference>
<reference evidence="8" key="1">
    <citation type="submission" date="2020-05" db="EMBL/GenBank/DDBJ databases">
        <authorList>
            <person name="Chiriac C."/>
            <person name="Salcher M."/>
            <person name="Ghai R."/>
            <person name="Kavagutti S V."/>
        </authorList>
    </citation>
    <scope>NUCLEOTIDE SEQUENCE</scope>
</reference>
<evidence type="ECO:0000313" key="5">
    <source>
        <dbReference type="EMBL" id="CAB4672232.1"/>
    </source>
</evidence>
<keyword evidence="2" id="KW-0813">Transport</keyword>
<dbReference type="PIRSF" id="PIRSF000090">
    <property type="entry name" value="Beta-ETF"/>
    <property type="match status" value="1"/>
</dbReference>
<evidence type="ECO:0000256" key="3">
    <source>
        <dbReference type="ARBA" id="ARBA00022982"/>
    </source>
</evidence>
<evidence type="ECO:0000313" key="8">
    <source>
        <dbReference type="EMBL" id="CAB4845221.1"/>
    </source>
</evidence>
<comment type="similarity">
    <text evidence="1">Belongs to the ETF beta-subunit/FixA family.</text>
</comment>
<organism evidence="8">
    <name type="scientific">freshwater metagenome</name>
    <dbReference type="NCBI Taxonomy" id="449393"/>
    <lineage>
        <taxon>unclassified sequences</taxon>
        <taxon>metagenomes</taxon>
        <taxon>ecological metagenomes</taxon>
    </lineage>
</organism>
<dbReference type="EMBL" id="CAFBOJ010000080">
    <property type="protein sequence ID" value="CAB4982077.1"/>
    <property type="molecule type" value="Genomic_DNA"/>
</dbReference>
<dbReference type="EMBL" id="CAEZZR010000029">
    <property type="protein sequence ID" value="CAB4768852.1"/>
    <property type="molecule type" value="Genomic_DNA"/>
</dbReference>
<evidence type="ECO:0000256" key="1">
    <source>
        <dbReference type="ARBA" id="ARBA00007557"/>
    </source>
</evidence>
<evidence type="ECO:0000313" key="7">
    <source>
        <dbReference type="EMBL" id="CAB4826850.1"/>
    </source>
</evidence>
<dbReference type="GO" id="GO:0009055">
    <property type="term" value="F:electron transfer activity"/>
    <property type="evidence" value="ECO:0007669"/>
    <property type="project" value="InterPro"/>
</dbReference>
<dbReference type="PANTHER" id="PTHR21294">
    <property type="entry name" value="ELECTRON TRANSFER FLAVOPROTEIN BETA-SUBUNIT"/>
    <property type="match status" value="1"/>
</dbReference>
<dbReference type="Gene3D" id="3.40.50.620">
    <property type="entry name" value="HUPs"/>
    <property type="match status" value="1"/>
</dbReference>
<feature type="domain" description="Electron transfer flavoprotein alpha/beta-subunit N-terminal" evidence="4">
    <location>
        <begin position="23"/>
        <end position="213"/>
    </location>
</feature>
<dbReference type="PANTHER" id="PTHR21294:SF8">
    <property type="entry name" value="ELECTRON TRANSFER FLAVOPROTEIN SUBUNIT BETA"/>
    <property type="match status" value="1"/>
</dbReference>